<sequence length="57" mass="6667">MTEPCDTRFCSLFARSQGEQPIGNAPQTRQFLVVECPTRVMWLRQSTGTFVQFKRRE</sequence>
<keyword evidence="2" id="KW-1185">Reference proteome</keyword>
<protein>
    <submittedName>
        <fullName evidence="1">Uncharacterized protein</fullName>
    </submittedName>
</protein>
<dbReference type="EMBL" id="QWLB01000034">
    <property type="protein sequence ID" value="RIH91728.1"/>
    <property type="molecule type" value="Genomic_DNA"/>
</dbReference>
<dbReference type="RefSeq" id="WP_170146470.1">
    <property type="nucleotide sequence ID" value="NZ_BJXM01000032.1"/>
</dbReference>
<accession>A0A399F667</accession>
<name>A0A399F667_9DEIN</name>
<evidence type="ECO:0000313" key="1">
    <source>
        <dbReference type="EMBL" id="RIH91728.1"/>
    </source>
</evidence>
<reference evidence="1 2" key="1">
    <citation type="submission" date="2018-08" db="EMBL/GenBank/DDBJ databases">
        <title>Meiothermus granaticius genome AF-68 sequencing project.</title>
        <authorList>
            <person name="Da Costa M.S."/>
            <person name="Albuquerque L."/>
            <person name="Raposo P."/>
            <person name="Froufe H.J.C."/>
            <person name="Barroso C.S."/>
            <person name="Egas C."/>
        </authorList>
    </citation>
    <scope>NUCLEOTIDE SEQUENCE [LARGE SCALE GENOMIC DNA]</scope>
    <source>
        <strain evidence="1 2">AF-68</strain>
    </source>
</reference>
<organism evidence="1 2">
    <name type="scientific">Meiothermus granaticius NBRC 107808</name>
    <dbReference type="NCBI Taxonomy" id="1227551"/>
    <lineage>
        <taxon>Bacteria</taxon>
        <taxon>Thermotogati</taxon>
        <taxon>Deinococcota</taxon>
        <taxon>Deinococci</taxon>
        <taxon>Thermales</taxon>
        <taxon>Thermaceae</taxon>
        <taxon>Meiothermus</taxon>
    </lineage>
</organism>
<proteinExistence type="predicted"/>
<dbReference type="AlphaFoldDB" id="A0A399F667"/>
<gene>
    <name evidence="1" type="ORF">Mgrana_02394</name>
</gene>
<evidence type="ECO:0000313" key="2">
    <source>
        <dbReference type="Proteomes" id="UP000266178"/>
    </source>
</evidence>
<comment type="caution">
    <text evidence="1">The sequence shown here is derived from an EMBL/GenBank/DDBJ whole genome shotgun (WGS) entry which is preliminary data.</text>
</comment>
<dbReference type="Proteomes" id="UP000266178">
    <property type="component" value="Unassembled WGS sequence"/>
</dbReference>